<evidence type="ECO:0000313" key="4">
    <source>
        <dbReference type="Proteomes" id="UP000064912"/>
    </source>
</evidence>
<protein>
    <recommendedName>
        <fullName evidence="2">Polysaccharide pyruvyl transferase domain-containing protein</fullName>
    </recommendedName>
</protein>
<organism evidence="3 4">
    <name type="scientific">Rhodovulum sulfidophilum</name>
    <name type="common">Rhodobacter sulfidophilus</name>
    <dbReference type="NCBI Taxonomy" id="35806"/>
    <lineage>
        <taxon>Bacteria</taxon>
        <taxon>Pseudomonadati</taxon>
        <taxon>Pseudomonadota</taxon>
        <taxon>Alphaproteobacteria</taxon>
        <taxon>Rhodobacterales</taxon>
        <taxon>Paracoccaceae</taxon>
        <taxon>Rhodovulum</taxon>
    </lineage>
</organism>
<sequence length="351" mass="39248">MGKIAKAAELLDFLVNPFRDIELFGMFGPGNLGDEAMLVAALDSLPRRRCTPWQSYPNRPALNRLIRNRRRRHLLVGGGTLIHGGRTGWLDYVEMRSRQGARVSFFGTGMAFTDEQIAGESEAFRRWRAVLDRSQEVHLRGPQSVELCRRMGVQADIFGDFAFLLHSPDIPVRDHGARSDAIGLNVGNCLGDQAAYEEACVALVRHLHSSHRLVFYVVVDTDMAATRRVIERAALPEDGFSIERHYFDPYGFMRSIRNLRAFIGLKLHAAGLAMIAGVPALMVAYQPKSRDFMAPLCKAEQLLIDLPVEAGEFLSRAADLLDRPEDFLVEDRIAAIAADQRKKLEAVYMPG</sequence>
<dbReference type="Proteomes" id="UP000064912">
    <property type="component" value="Plasmid Plasmid3"/>
</dbReference>
<dbReference type="PANTHER" id="PTHR36836:SF1">
    <property type="entry name" value="COLANIC ACID BIOSYNTHESIS PROTEIN WCAK"/>
    <property type="match status" value="1"/>
</dbReference>
<keyword evidence="1" id="KW-1133">Transmembrane helix</keyword>
<dbReference type="AlphaFoldDB" id="A0A0D6B9C8"/>
<keyword evidence="3" id="KW-0614">Plasmid</keyword>
<dbReference type="PATRIC" id="fig|35806.4.peg.4692"/>
<dbReference type="InterPro" id="IPR007345">
    <property type="entry name" value="Polysacch_pyruvyl_Trfase"/>
</dbReference>
<name>A0A0D6B9C8_RHOSU</name>
<feature type="domain" description="Polysaccharide pyruvyl transferase" evidence="2">
    <location>
        <begin position="31"/>
        <end position="286"/>
    </location>
</feature>
<proteinExistence type="predicted"/>
<evidence type="ECO:0000313" key="3">
    <source>
        <dbReference type="EMBL" id="BAQ71687.1"/>
    </source>
</evidence>
<dbReference type="KEGG" id="rsu:NHU_04574"/>
<dbReference type="PANTHER" id="PTHR36836">
    <property type="entry name" value="COLANIC ACID BIOSYNTHESIS PROTEIN WCAK"/>
    <property type="match status" value="1"/>
</dbReference>
<keyword evidence="1" id="KW-0812">Transmembrane</keyword>
<evidence type="ECO:0000259" key="2">
    <source>
        <dbReference type="Pfam" id="PF04230"/>
    </source>
</evidence>
<evidence type="ECO:0000256" key="1">
    <source>
        <dbReference type="SAM" id="Phobius"/>
    </source>
</evidence>
<gene>
    <name evidence="3" type="ORF">NHU_04574</name>
</gene>
<feature type="transmembrane region" description="Helical" evidence="1">
    <location>
        <begin position="263"/>
        <end position="285"/>
    </location>
</feature>
<dbReference type="Pfam" id="PF04230">
    <property type="entry name" value="PS_pyruv_trans"/>
    <property type="match status" value="1"/>
</dbReference>
<accession>A0A0D6B9C8</accession>
<geneLocation type="plasmid" evidence="4">
    <name>Plasmid3 DNA</name>
</geneLocation>
<dbReference type="EMBL" id="AP014803">
    <property type="protein sequence ID" value="BAQ71687.1"/>
    <property type="molecule type" value="Genomic_DNA"/>
</dbReference>
<reference evidence="3 4" key="1">
    <citation type="submission" date="2015-02" db="EMBL/GenBank/DDBJ databases">
        <title>Genome sequene of Rhodovulum sulfidophilum DSM 2351.</title>
        <authorList>
            <person name="Nagao N."/>
        </authorList>
    </citation>
    <scope>NUCLEOTIDE SEQUENCE [LARGE SCALE GENOMIC DNA]</scope>
    <source>
        <strain evidence="3 4">DSM 2351</strain>
        <plasmid evidence="4">Plasmid Plasmid3 DNA</plasmid>
    </source>
</reference>
<keyword evidence="1" id="KW-0472">Membrane</keyword>